<proteinExistence type="predicted"/>
<organism evidence="1">
    <name type="scientific">Rhizophora mucronata</name>
    <name type="common">Asiatic mangrove</name>
    <dbReference type="NCBI Taxonomy" id="61149"/>
    <lineage>
        <taxon>Eukaryota</taxon>
        <taxon>Viridiplantae</taxon>
        <taxon>Streptophyta</taxon>
        <taxon>Embryophyta</taxon>
        <taxon>Tracheophyta</taxon>
        <taxon>Spermatophyta</taxon>
        <taxon>Magnoliopsida</taxon>
        <taxon>eudicotyledons</taxon>
        <taxon>Gunneridae</taxon>
        <taxon>Pentapetalae</taxon>
        <taxon>rosids</taxon>
        <taxon>fabids</taxon>
        <taxon>Malpighiales</taxon>
        <taxon>Rhizophoraceae</taxon>
        <taxon>Rhizophora</taxon>
    </lineage>
</organism>
<dbReference type="AlphaFoldDB" id="A0A2P2QPY2"/>
<protein>
    <submittedName>
        <fullName evidence="1">Uncharacterized protein</fullName>
    </submittedName>
</protein>
<dbReference type="EMBL" id="GGEC01088612">
    <property type="protein sequence ID" value="MBX69096.1"/>
    <property type="molecule type" value="Transcribed_RNA"/>
</dbReference>
<accession>A0A2P2QPY2</accession>
<name>A0A2P2QPY2_RHIMU</name>
<sequence>MVHAQNSPVINKILKCSETFRGIILFHQTKLLTFDTGKEIILQVLDLTVTSKKFLQSYVGLLGYSEQHNRCIKS</sequence>
<evidence type="ECO:0000313" key="1">
    <source>
        <dbReference type="EMBL" id="MBX69096.1"/>
    </source>
</evidence>
<reference evidence="1" key="1">
    <citation type="submission" date="2018-02" db="EMBL/GenBank/DDBJ databases">
        <title>Rhizophora mucronata_Transcriptome.</title>
        <authorList>
            <person name="Meera S.P."/>
            <person name="Sreeshan A."/>
            <person name="Augustine A."/>
        </authorList>
    </citation>
    <scope>NUCLEOTIDE SEQUENCE</scope>
    <source>
        <tissue evidence="1">Leaf</tissue>
    </source>
</reference>